<dbReference type="AlphaFoldDB" id="A0A151Y5N0"/>
<comment type="caution">
    <text evidence="2">The sequence shown here is derived from an EMBL/GenBank/DDBJ whole genome shotgun (WGS) entry which is preliminary data.</text>
</comment>
<evidence type="ECO:0000313" key="2">
    <source>
        <dbReference type="EMBL" id="KYQ73338.1"/>
    </source>
</evidence>
<name>A0A151Y5N0_9GAMM</name>
<dbReference type="EMBL" id="LUAW01000008">
    <property type="protein sequence ID" value="KYQ73338.1"/>
    <property type="molecule type" value="Genomic_DNA"/>
</dbReference>
<organism evidence="2 3">
    <name type="scientific">Acinetobacter pragensis</name>
    <dbReference type="NCBI Taxonomy" id="1806892"/>
    <lineage>
        <taxon>Bacteria</taxon>
        <taxon>Pseudomonadati</taxon>
        <taxon>Pseudomonadota</taxon>
        <taxon>Gammaproteobacteria</taxon>
        <taxon>Moraxellales</taxon>
        <taxon>Moraxellaceae</taxon>
        <taxon>Acinetobacter</taxon>
    </lineage>
</organism>
<dbReference type="Proteomes" id="UP000076276">
    <property type="component" value="Unassembled WGS sequence"/>
</dbReference>
<evidence type="ECO:0000256" key="1">
    <source>
        <dbReference type="SAM" id="SignalP"/>
    </source>
</evidence>
<keyword evidence="1" id="KW-0732">Signal</keyword>
<evidence type="ECO:0000313" key="3">
    <source>
        <dbReference type="Proteomes" id="UP000076276"/>
    </source>
</evidence>
<protein>
    <recommendedName>
        <fullName evidence="4">Porin</fullName>
    </recommendedName>
</protein>
<proteinExistence type="predicted"/>
<accession>A0A151Y5N0</accession>
<feature type="chain" id="PRO_5007592279" description="Porin" evidence="1">
    <location>
        <begin position="23"/>
        <end position="427"/>
    </location>
</feature>
<sequence>MKLFKQTALALACSFFLPMTQAASQIDYEIQPYADVILGIFHSEKSYANPEDTHPEKTWQEIGAKYGFKGSASFGQNALYGSAIAISTGTFGDGDAGNVTNGHERRTNLGEWSLGFKDTPVQEAYSRYDVSVGRQNIIVGDGFMVSGDAVNLGKAVADGELDRGGAYYLATRKAFDFTAALQYRPWENLSTGLYYLKSDNKAQYSTEMLVADAMYQEEKFGIGGTYLNVLDLDDAFQETDRHHLKNYALRANYALNPNLQLKAEAVYQDNARSNENAGYAALNYTLPNSAYHSAVGYRFSHYSENYDPMFYGNTVGIGEWVQGEVAGNYAGPNNRNVNAHQLSFSMSPKENLMLGAFAYKFDSIKKAQENLSAYELDFYSVWSANKHINVIPLIGFYKPKKDIQTSGSQLPDNQWNTYAQLLLQYTY</sequence>
<dbReference type="RefSeq" id="WP_067666106.1">
    <property type="nucleotide sequence ID" value="NZ_CBCSIK010000017.1"/>
</dbReference>
<evidence type="ECO:0008006" key="4">
    <source>
        <dbReference type="Google" id="ProtNLM"/>
    </source>
</evidence>
<reference evidence="2 3" key="1">
    <citation type="submission" date="2016-03" db="EMBL/GenBank/DDBJ databases">
        <title>Acinetobacter genomospecies 28 strain ANC 4149.</title>
        <authorList>
            <person name="Radolfova-Krizova L."/>
            <person name="Nemec A."/>
        </authorList>
    </citation>
    <scope>NUCLEOTIDE SEQUENCE [LARGE SCALE GENOMIC DNA]</scope>
    <source>
        <strain evidence="2 3">ANC 4149</strain>
    </source>
</reference>
<feature type="signal peptide" evidence="1">
    <location>
        <begin position="1"/>
        <end position="22"/>
    </location>
</feature>
<gene>
    <name evidence="2" type="ORF">AZH43_06155</name>
</gene>
<dbReference type="SUPFAM" id="SSF56935">
    <property type="entry name" value="Porins"/>
    <property type="match status" value="1"/>
</dbReference>
<dbReference type="OrthoDB" id="6756628at2"/>
<dbReference type="STRING" id="1806892.AZH43_06155"/>
<keyword evidence="3" id="KW-1185">Reference proteome</keyword>